<evidence type="ECO:0000313" key="1">
    <source>
        <dbReference type="EMBL" id="KAK2652480.1"/>
    </source>
</evidence>
<keyword evidence="2" id="KW-1185">Reference proteome</keyword>
<reference evidence="1" key="1">
    <citation type="journal article" date="2023" name="Plant J.">
        <title>Genome sequences and population genomics provide insights into the demographic history, inbreeding, and mutation load of two 'living fossil' tree species of Dipteronia.</title>
        <authorList>
            <person name="Feng Y."/>
            <person name="Comes H.P."/>
            <person name="Chen J."/>
            <person name="Zhu S."/>
            <person name="Lu R."/>
            <person name="Zhang X."/>
            <person name="Li P."/>
            <person name="Qiu J."/>
            <person name="Olsen K.M."/>
            <person name="Qiu Y."/>
        </authorList>
    </citation>
    <scope>NUCLEOTIDE SEQUENCE</scope>
    <source>
        <strain evidence="1">KIB01</strain>
    </source>
</reference>
<proteinExistence type="predicted"/>
<dbReference type="Proteomes" id="UP001280121">
    <property type="component" value="Unassembled WGS sequence"/>
</dbReference>
<dbReference type="PANTHER" id="PTHR33116:SF86">
    <property type="entry name" value="REVERSE TRANSCRIPTASE DOMAIN-CONTAINING PROTEIN"/>
    <property type="match status" value="1"/>
</dbReference>
<evidence type="ECO:0008006" key="3">
    <source>
        <dbReference type="Google" id="ProtNLM"/>
    </source>
</evidence>
<dbReference type="PANTHER" id="PTHR33116">
    <property type="entry name" value="REVERSE TRANSCRIPTASE ZINC-BINDING DOMAIN-CONTAINING PROTEIN-RELATED-RELATED"/>
    <property type="match status" value="1"/>
</dbReference>
<comment type="caution">
    <text evidence="1">The sequence shown here is derived from an EMBL/GenBank/DDBJ whole genome shotgun (WGS) entry which is preliminary data.</text>
</comment>
<gene>
    <name evidence="1" type="ORF">Ddye_012336</name>
</gene>
<accession>A0AAE0CII1</accession>
<dbReference type="AlphaFoldDB" id="A0AAE0CII1"/>
<sequence length="169" mass="19107">MSLQTILNCYAEASGQVVNFQKSTLCVSKRVTRGRAENLANILGVRLVECHERYLGPPSFVGKNKKNLFASIAQRVWDKVKGWQNKIFLTDDSSILHAEAGSSSSYMWRSFMWGKELLEKGVRWRVGSGEAILVYKDHWLPRPSTFKVYSPPILREDTLVSDLKLPSGS</sequence>
<organism evidence="1 2">
    <name type="scientific">Dipteronia dyeriana</name>
    <dbReference type="NCBI Taxonomy" id="168575"/>
    <lineage>
        <taxon>Eukaryota</taxon>
        <taxon>Viridiplantae</taxon>
        <taxon>Streptophyta</taxon>
        <taxon>Embryophyta</taxon>
        <taxon>Tracheophyta</taxon>
        <taxon>Spermatophyta</taxon>
        <taxon>Magnoliopsida</taxon>
        <taxon>eudicotyledons</taxon>
        <taxon>Gunneridae</taxon>
        <taxon>Pentapetalae</taxon>
        <taxon>rosids</taxon>
        <taxon>malvids</taxon>
        <taxon>Sapindales</taxon>
        <taxon>Sapindaceae</taxon>
        <taxon>Hippocastanoideae</taxon>
        <taxon>Acereae</taxon>
        <taxon>Dipteronia</taxon>
    </lineage>
</organism>
<dbReference type="EMBL" id="JANJYI010000004">
    <property type="protein sequence ID" value="KAK2652480.1"/>
    <property type="molecule type" value="Genomic_DNA"/>
</dbReference>
<evidence type="ECO:0000313" key="2">
    <source>
        <dbReference type="Proteomes" id="UP001280121"/>
    </source>
</evidence>
<name>A0AAE0CII1_9ROSI</name>
<protein>
    <recommendedName>
        <fullName evidence="3">Reverse transcriptase</fullName>
    </recommendedName>
</protein>